<keyword evidence="3 6" id="KW-0812">Transmembrane</keyword>
<dbReference type="eggNOG" id="ENOG502R2PG">
    <property type="taxonomic scope" value="Eukaryota"/>
</dbReference>
<dbReference type="Proteomes" id="UP000008983">
    <property type="component" value="Unassembled WGS sequence"/>
</dbReference>
<comment type="similarity">
    <text evidence="2 6">Belongs to the peroxisomal membrane protein PXMP2/4 family.</text>
</comment>
<dbReference type="OMA" id="CLETHPY"/>
<evidence type="ECO:0000256" key="2">
    <source>
        <dbReference type="ARBA" id="ARBA00006824"/>
    </source>
</evidence>
<dbReference type="GO" id="GO:0005778">
    <property type="term" value="C:peroxisomal membrane"/>
    <property type="evidence" value="ECO:0007669"/>
    <property type="project" value="TreeGrafter"/>
</dbReference>
<feature type="non-terminal residue" evidence="7">
    <location>
        <position position="1"/>
    </location>
</feature>
<accession>G0QRP3</accession>
<comment type="subcellular location">
    <subcellularLocation>
        <location evidence="1">Membrane</location>
        <topology evidence="1">Multi-pass membrane protein</topology>
    </subcellularLocation>
</comment>
<keyword evidence="8" id="KW-1185">Reference proteome</keyword>
<dbReference type="InParanoid" id="G0QRP3"/>
<evidence type="ECO:0000313" key="7">
    <source>
        <dbReference type="EMBL" id="EGR32112.1"/>
    </source>
</evidence>
<proteinExistence type="inferred from homology"/>
<evidence type="ECO:0000256" key="4">
    <source>
        <dbReference type="ARBA" id="ARBA00022989"/>
    </source>
</evidence>
<feature type="transmembrane region" description="Helical" evidence="6">
    <location>
        <begin position="85"/>
        <end position="109"/>
    </location>
</feature>
<dbReference type="RefSeq" id="XP_004035598.1">
    <property type="nucleotide sequence ID" value="XM_004035550.1"/>
</dbReference>
<dbReference type="OrthoDB" id="430207at2759"/>
<feature type="transmembrane region" description="Helical" evidence="6">
    <location>
        <begin position="46"/>
        <end position="65"/>
    </location>
</feature>
<keyword evidence="4 6" id="KW-1133">Transmembrane helix</keyword>
<organism evidence="7 8">
    <name type="scientific">Ichthyophthirius multifiliis</name>
    <name type="common">White spot disease agent</name>
    <name type="synonym">Ich</name>
    <dbReference type="NCBI Taxonomy" id="5932"/>
    <lineage>
        <taxon>Eukaryota</taxon>
        <taxon>Sar</taxon>
        <taxon>Alveolata</taxon>
        <taxon>Ciliophora</taxon>
        <taxon>Intramacronucleata</taxon>
        <taxon>Oligohymenophorea</taxon>
        <taxon>Hymenostomatida</taxon>
        <taxon>Ophryoglenina</taxon>
        <taxon>Ichthyophthirius</taxon>
    </lineage>
</organism>
<sequence length="173" mass="20917">LQIYKFALIKYPYLSRMTTNGTITFLFDLLYQQFIEKNQKYNKNKLLIQFTVGFCSAPWGFLWFQKLQTTLLAQIQTNKQIFLKIVTDYLICFPIMQLIYYFSFNILYFKSFQTFTDIQMTKANFSLQNYHKSWPLFSLLNHIFIPFYLRPVFANIYVTSWNGYVNYIFIDKS</sequence>
<keyword evidence="5 6" id="KW-0472">Membrane</keyword>
<dbReference type="AlphaFoldDB" id="G0QRP3"/>
<evidence type="ECO:0000256" key="3">
    <source>
        <dbReference type="ARBA" id="ARBA00022692"/>
    </source>
</evidence>
<evidence type="ECO:0000256" key="5">
    <source>
        <dbReference type="ARBA" id="ARBA00023136"/>
    </source>
</evidence>
<protein>
    <submittedName>
        <fullName evidence="7">Mpv17 pmp22 family protein, putative</fullName>
    </submittedName>
</protein>
<evidence type="ECO:0000313" key="8">
    <source>
        <dbReference type="Proteomes" id="UP000008983"/>
    </source>
</evidence>
<dbReference type="InterPro" id="IPR007248">
    <property type="entry name" value="Mpv17_PMP22"/>
</dbReference>
<dbReference type="PANTHER" id="PTHR11266">
    <property type="entry name" value="PEROXISOMAL MEMBRANE PROTEIN 2, PXMP2 MPV17"/>
    <property type="match status" value="1"/>
</dbReference>
<evidence type="ECO:0000256" key="6">
    <source>
        <dbReference type="RuleBase" id="RU363053"/>
    </source>
</evidence>
<name>G0QRP3_ICHMU</name>
<dbReference type="STRING" id="857967.G0QRP3"/>
<dbReference type="PANTHER" id="PTHR11266:SF80">
    <property type="entry name" value="PEROXISOMAL MEMBRANE PROTEIN 2"/>
    <property type="match status" value="1"/>
</dbReference>
<dbReference type="GeneID" id="14908268"/>
<gene>
    <name evidence="7" type="ORF">IMG5_096190</name>
</gene>
<reference evidence="7 8" key="1">
    <citation type="submission" date="2011-07" db="EMBL/GenBank/DDBJ databases">
        <authorList>
            <person name="Coyne R."/>
            <person name="Brami D."/>
            <person name="Johnson J."/>
            <person name="Hostetler J."/>
            <person name="Hannick L."/>
            <person name="Clark T."/>
            <person name="Cassidy-Hanley D."/>
            <person name="Inman J."/>
        </authorList>
    </citation>
    <scope>NUCLEOTIDE SEQUENCE [LARGE SCALE GENOMIC DNA]</scope>
    <source>
        <strain evidence="7 8">G5</strain>
    </source>
</reference>
<evidence type="ECO:0000256" key="1">
    <source>
        <dbReference type="ARBA" id="ARBA00004141"/>
    </source>
</evidence>
<dbReference type="EMBL" id="GL983789">
    <property type="protein sequence ID" value="EGR32112.1"/>
    <property type="molecule type" value="Genomic_DNA"/>
</dbReference>